<sequence length="224" mass="25409">MGITETRREFSQYREVVVAPPECRISELTRILGSFLGDYSVRRFLFEDPILTIGYHEYTGCEPMRQIDWKQSAKSGCWMVKEYDHTVEPAVAVLLNMDSPEGEEEKELSFSIARSVCSVLEKSRIKYEFCTNAEQAGKIQTAGSVGDGLGQYHFLRVLECLGRGMSTVRMSCDCLLKQIFAENENERGLIVITPGNELEESQVFLHYRAVLGQNILVLCAKQFL</sequence>
<protein>
    <submittedName>
        <fullName evidence="1">DUF58 domain-containing protein</fullName>
    </submittedName>
</protein>
<dbReference type="Proteomes" id="UP000886890">
    <property type="component" value="Unassembled WGS sequence"/>
</dbReference>
<evidence type="ECO:0000313" key="2">
    <source>
        <dbReference type="Proteomes" id="UP000886890"/>
    </source>
</evidence>
<comment type="caution">
    <text evidence="1">The sequence shown here is derived from an EMBL/GenBank/DDBJ whole genome shotgun (WGS) entry which is preliminary data.</text>
</comment>
<name>A0A9D2BI21_9FIRM</name>
<dbReference type="EMBL" id="DXEK01000072">
    <property type="protein sequence ID" value="HIX76843.1"/>
    <property type="molecule type" value="Genomic_DNA"/>
</dbReference>
<organism evidence="1 2">
    <name type="scientific">Candidatus Fusicatenibacter merdavium</name>
    <dbReference type="NCBI Taxonomy" id="2838600"/>
    <lineage>
        <taxon>Bacteria</taxon>
        <taxon>Bacillati</taxon>
        <taxon>Bacillota</taxon>
        <taxon>Clostridia</taxon>
        <taxon>Lachnospirales</taxon>
        <taxon>Lachnospiraceae</taxon>
        <taxon>Fusicatenibacter</taxon>
    </lineage>
</organism>
<proteinExistence type="predicted"/>
<dbReference type="AlphaFoldDB" id="A0A9D2BI21"/>
<dbReference type="PANTHER" id="PTHR34351:SF2">
    <property type="entry name" value="DUF58 DOMAIN-CONTAINING PROTEIN"/>
    <property type="match status" value="1"/>
</dbReference>
<gene>
    <name evidence="1" type="ORF">H9734_04510</name>
</gene>
<reference evidence="1" key="1">
    <citation type="journal article" date="2021" name="PeerJ">
        <title>Extensive microbial diversity within the chicken gut microbiome revealed by metagenomics and culture.</title>
        <authorList>
            <person name="Gilroy R."/>
            <person name="Ravi A."/>
            <person name="Getino M."/>
            <person name="Pursley I."/>
            <person name="Horton D.L."/>
            <person name="Alikhan N.F."/>
            <person name="Baker D."/>
            <person name="Gharbi K."/>
            <person name="Hall N."/>
            <person name="Watson M."/>
            <person name="Adriaenssens E.M."/>
            <person name="Foster-Nyarko E."/>
            <person name="Jarju S."/>
            <person name="Secka A."/>
            <person name="Antonio M."/>
            <person name="Oren A."/>
            <person name="Chaudhuri R.R."/>
            <person name="La Ragione R."/>
            <person name="Hildebrand F."/>
            <person name="Pallen M.J."/>
        </authorList>
    </citation>
    <scope>NUCLEOTIDE SEQUENCE</scope>
    <source>
        <strain evidence="1">CHK183-1962</strain>
    </source>
</reference>
<reference evidence="1" key="2">
    <citation type="submission" date="2021-04" db="EMBL/GenBank/DDBJ databases">
        <authorList>
            <person name="Gilroy R."/>
        </authorList>
    </citation>
    <scope>NUCLEOTIDE SEQUENCE</scope>
    <source>
        <strain evidence="1">CHK183-1962</strain>
    </source>
</reference>
<dbReference type="PANTHER" id="PTHR34351">
    <property type="entry name" value="SLR1927 PROTEIN-RELATED"/>
    <property type="match status" value="1"/>
</dbReference>
<accession>A0A9D2BI21</accession>
<evidence type="ECO:0000313" key="1">
    <source>
        <dbReference type="EMBL" id="HIX76843.1"/>
    </source>
</evidence>